<dbReference type="InterPro" id="IPR003819">
    <property type="entry name" value="TauD/TfdA-like"/>
</dbReference>
<protein>
    <submittedName>
        <fullName evidence="6">TauD/TfdA family dioxygenase</fullName>
    </submittedName>
</protein>
<evidence type="ECO:0000256" key="2">
    <source>
        <dbReference type="ARBA" id="ARBA00023002"/>
    </source>
</evidence>
<dbReference type="SUPFAM" id="SSF51197">
    <property type="entry name" value="Clavaminate synthase-like"/>
    <property type="match status" value="1"/>
</dbReference>
<evidence type="ECO:0000259" key="5">
    <source>
        <dbReference type="Pfam" id="PF02668"/>
    </source>
</evidence>
<dbReference type="InterPro" id="IPR042098">
    <property type="entry name" value="TauD-like_sf"/>
</dbReference>
<evidence type="ECO:0000256" key="3">
    <source>
        <dbReference type="ARBA" id="ARBA00023004"/>
    </source>
</evidence>
<dbReference type="Proteomes" id="UP001049518">
    <property type="component" value="Chromosome"/>
</dbReference>
<dbReference type="GO" id="GO:0051213">
    <property type="term" value="F:dioxygenase activity"/>
    <property type="evidence" value="ECO:0007669"/>
    <property type="project" value="UniProtKB-KW"/>
</dbReference>
<dbReference type="Pfam" id="PF02668">
    <property type="entry name" value="TauD"/>
    <property type="match status" value="1"/>
</dbReference>
<keyword evidence="7" id="KW-1185">Reference proteome</keyword>
<evidence type="ECO:0000256" key="1">
    <source>
        <dbReference type="ARBA" id="ARBA00001954"/>
    </source>
</evidence>
<dbReference type="Gene3D" id="3.60.130.10">
    <property type="entry name" value="Clavaminate synthase-like"/>
    <property type="match status" value="1"/>
</dbReference>
<dbReference type="RefSeq" id="WP_231331767.1">
    <property type="nucleotide sequence ID" value="NZ_CP059572.1"/>
</dbReference>
<keyword evidence="2" id="KW-0560">Oxidoreductase</keyword>
<evidence type="ECO:0000256" key="4">
    <source>
        <dbReference type="ARBA" id="ARBA00023194"/>
    </source>
</evidence>
<reference evidence="6" key="1">
    <citation type="submission" date="2020-07" db="EMBL/GenBank/DDBJ databases">
        <authorList>
            <person name="Tarantini F.S."/>
            <person name="Hong K.W."/>
            <person name="Chan K.G."/>
        </authorList>
    </citation>
    <scope>NUCLEOTIDE SEQUENCE</scope>
    <source>
        <strain evidence="6">32-07</strain>
    </source>
</reference>
<dbReference type="PANTHER" id="PTHR10696:SF56">
    <property type="entry name" value="TAUD_TFDA-LIKE DOMAIN-CONTAINING PROTEIN"/>
    <property type="match status" value="1"/>
</dbReference>
<gene>
    <name evidence="6" type="ORF">AGRA3207_007162</name>
</gene>
<comment type="cofactor">
    <cofactor evidence="1">
        <name>Fe(2+)</name>
        <dbReference type="ChEBI" id="CHEBI:29033"/>
    </cofactor>
</comment>
<sequence>MSTQVLNRPVTGPNVWTAADLPSDEAFVRHLTPAELDAADEALAAAAGRPVHGPARGDLPAPGLAGLAADLVERLENGAGYVVLRGLPLGTRYSPEQASRIQWTLARHIGEVVPQNRDGDLAEVLEDPRHPAQRSGSHASKAGAPFHTDPADVTGYLCLAPARSGGARVVASTATIYNALVAEHPEWLELVYRDFATDWDGRQPDGEPGWSPRPIFSVAGGALTCSLSPKRIISAMRFEEVPRLNAEEMTCLMYLESLLRRPGTAVHVEPRPGDMEFVNNHTVIHSRTGFVDDPSDPGHRRRLQRLWISRGADGRPLVPALRRWRAGIA</sequence>
<dbReference type="EMBL" id="CP059572">
    <property type="protein sequence ID" value="QXJ25641.1"/>
    <property type="molecule type" value="Genomic_DNA"/>
</dbReference>
<evidence type="ECO:0000313" key="7">
    <source>
        <dbReference type="Proteomes" id="UP001049518"/>
    </source>
</evidence>
<dbReference type="PANTHER" id="PTHR10696">
    <property type="entry name" value="GAMMA-BUTYROBETAINE HYDROXYLASE-RELATED"/>
    <property type="match status" value="1"/>
</dbReference>
<accession>A0ABX8R3J3</accession>
<evidence type="ECO:0000313" key="6">
    <source>
        <dbReference type="EMBL" id="QXJ25641.1"/>
    </source>
</evidence>
<dbReference type="InterPro" id="IPR050411">
    <property type="entry name" value="AlphaKG_dependent_hydroxylases"/>
</dbReference>
<keyword evidence="3" id="KW-0408">Iron</keyword>
<keyword evidence="6" id="KW-0223">Dioxygenase</keyword>
<feature type="domain" description="TauD/TfdA-like" evidence="5">
    <location>
        <begin position="56"/>
        <end position="307"/>
    </location>
</feature>
<organism evidence="6 7">
    <name type="scientific">Actinomadura graeca</name>
    <dbReference type="NCBI Taxonomy" id="2750812"/>
    <lineage>
        <taxon>Bacteria</taxon>
        <taxon>Bacillati</taxon>
        <taxon>Actinomycetota</taxon>
        <taxon>Actinomycetes</taxon>
        <taxon>Streptosporangiales</taxon>
        <taxon>Thermomonosporaceae</taxon>
        <taxon>Actinomadura</taxon>
    </lineage>
</organism>
<name>A0ABX8R3J3_9ACTN</name>
<proteinExistence type="predicted"/>
<keyword evidence="4" id="KW-0045">Antibiotic biosynthesis</keyword>